<dbReference type="EMBL" id="CP059066">
    <property type="protein sequence ID" value="QSQ10039.1"/>
    <property type="molecule type" value="Genomic_DNA"/>
</dbReference>
<dbReference type="InterPro" id="IPR014211">
    <property type="entry name" value="Spore_III_AD"/>
</dbReference>
<accession>A0A8A0RR96</accession>
<dbReference type="Proteomes" id="UP000662904">
    <property type="component" value="Chromosome"/>
</dbReference>
<dbReference type="AlphaFoldDB" id="A0A8A0RR96"/>
<reference evidence="2" key="1">
    <citation type="submission" date="2020-07" db="EMBL/GenBank/DDBJ databases">
        <title>Koleobacter methoxysyntrophicus gen. nov., sp. nov., a novel anaerobic bacterium isolated from deep subsurface oil field and proposal of Koleobacterales ord. nov. in the phylum Firmicutes.</title>
        <authorList>
            <person name="Sakamoto S."/>
            <person name="Tamaki H."/>
        </authorList>
    </citation>
    <scope>NUCLEOTIDE SEQUENCE</scope>
    <source>
        <strain evidence="2">NRmbB1</strain>
    </source>
</reference>
<evidence type="ECO:0008006" key="4">
    <source>
        <dbReference type="Google" id="ProtNLM"/>
    </source>
</evidence>
<evidence type="ECO:0000313" key="2">
    <source>
        <dbReference type="EMBL" id="QSQ10039.1"/>
    </source>
</evidence>
<feature type="transmembrane region" description="Helical" evidence="1">
    <location>
        <begin position="6"/>
        <end position="21"/>
    </location>
</feature>
<dbReference type="InterPro" id="IPR025664">
    <property type="entry name" value="Spore_III_AC/AD"/>
</dbReference>
<keyword evidence="1" id="KW-0812">Transmembrane</keyword>
<proteinExistence type="predicted"/>
<organism evidence="2 3">
    <name type="scientific">Koleobacter methoxysyntrophicus</name>
    <dbReference type="NCBI Taxonomy" id="2751313"/>
    <lineage>
        <taxon>Bacteria</taxon>
        <taxon>Bacillati</taxon>
        <taxon>Bacillota</taxon>
        <taxon>Clostridia</taxon>
        <taxon>Koleobacterales</taxon>
        <taxon>Koleobacteraceae</taxon>
        <taxon>Koleobacter</taxon>
    </lineage>
</organism>
<dbReference type="RefSeq" id="WP_206707363.1">
    <property type="nucleotide sequence ID" value="NZ_CP059066.1"/>
</dbReference>
<keyword evidence="1" id="KW-1133">Transmembrane helix</keyword>
<name>A0A8A0RR96_9FIRM</name>
<sequence>MEVLNIVGMGLIAAILVVVLKEERPEIAIQVSILVGIIIFILMVNKISLVISILEDLSRKVNIDFIYFSTILKIIGIAYITEFGAQICRDAGSGAIASKIEFAGKILIILLSVPIIVALLEMVLKIMP</sequence>
<keyword evidence="1" id="KW-0472">Membrane</keyword>
<dbReference type="Pfam" id="PF06686">
    <property type="entry name" value="SpoIIIAC"/>
    <property type="match status" value="2"/>
</dbReference>
<feature type="transmembrane region" description="Helical" evidence="1">
    <location>
        <begin position="33"/>
        <end position="53"/>
    </location>
</feature>
<keyword evidence="3" id="KW-1185">Reference proteome</keyword>
<protein>
    <recommendedName>
        <fullName evidence="4">Stage III sporulation protein AD</fullName>
    </recommendedName>
</protein>
<feature type="transmembrane region" description="Helical" evidence="1">
    <location>
        <begin position="65"/>
        <end position="85"/>
    </location>
</feature>
<feature type="transmembrane region" description="Helical" evidence="1">
    <location>
        <begin position="106"/>
        <end position="127"/>
    </location>
</feature>
<evidence type="ECO:0000256" key="1">
    <source>
        <dbReference type="SAM" id="Phobius"/>
    </source>
</evidence>
<dbReference type="KEGG" id="kme:H0A61_02431"/>
<evidence type="ECO:0000313" key="3">
    <source>
        <dbReference type="Proteomes" id="UP000662904"/>
    </source>
</evidence>
<gene>
    <name evidence="2" type="ORF">H0A61_02431</name>
</gene>
<dbReference type="NCBIfam" id="TIGR02849">
    <property type="entry name" value="spore_III_AD"/>
    <property type="match status" value="1"/>
</dbReference>